<dbReference type="FunFam" id="2.60.40.150:FF:000062">
    <property type="entry name" value="synaptotagmin-14 isoform X1"/>
    <property type="match status" value="1"/>
</dbReference>
<feature type="domain" description="C2" evidence="2">
    <location>
        <begin position="437"/>
        <end position="571"/>
    </location>
</feature>
<dbReference type="Pfam" id="PF00168">
    <property type="entry name" value="C2"/>
    <property type="match status" value="2"/>
</dbReference>
<dbReference type="Proteomes" id="UP000616769">
    <property type="component" value="Unassembled WGS sequence"/>
</dbReference>
<protein>
    <submittedName>
        <fullName evidence="3">Synaptotagmin-16-like protein</fullName>
    </submittedName>
</protein>
<dbReference type="InterPro" id="IPR035892">
    <property type="entry name" value="C2_domain_sf"/>
</dbReference>
<feature type="domain" description="C2" evidence="2">
    <location>
        <begin position="282"/>
        <end position="403"/>
    </location>
</feature>
<evidence type="ECO:0000313" key="3">
    <source>
        <dbReference type="EMBL" id="KPM02981.1"/>
    </source>
</evidence>
<comment type="caution">
    <text evidence="3">The sequence shown here is derived from an EMBL/GenBank/DDBJ whole genome shotgun (WGS) entry which is preliminary data.</text>
</comment>
<sequence length="577" mass="65977">MSDQNSDEDRFYNESKSNREKDSLLRCSESDRIENFDAQEGIRNNPRMIASQSPTFQENSKIINGEHHHQIDTARNRSRNLLKQQAIYASFALKKNTRNFGDIYSKNANFSSKNNSNNNNEKESSNHSNGEKFGANSNDLVSLAEKGGIGKQASTEGSVSSETGSIVEDHSNQKHHRKSLSLLRSKRNLLNRIKTESSETNDSKDLSEDHHLTNQQQRQRQNQYQRSKYQSLNNYFDLTFDESDTQSSNLQDLSPQTTFSENQNLSTLILNTTGNTQLEPNKFGRLEISYAYDAPSKRLYLTVIQSDDLPHKEQFPSMVQVFVKILLLPNKKQKFRTKPKPFFCPIIKESFTFNRINPDEINSHGLRLQLYMTGFNGKNRLIGETRLLFALMRPQQQETKVWLTLEAPSKRNRQLSDLESSSLARTDSSSCQSLQNSSPELLLGLSYNGTTGRLSVAIIKGSQFRSVSTRTPDTYIKLVLISQSGSELSRGKTRVCRGQPNPLFRETFVFQVALFQLPDVTLMIFVYNKRSIKRKEMIGWISLGYSSAGDEELAHWNDMRDNKGEQVSRWHLLHEPT</sequence>
<feature type="region of interest" description="Disordered" evidence="1">
    <location>
        <begin position="1"/>
        <end position="25"/>
    </location>
</feature>
<dbReference type="InterPro" id="IPR000008">
    <property type="entry name" value="C2_dom"/>
</dbReference>
<dbReference type="SUPFAM" id="SSF49562">
    <property type="entry name" value="C2 domain (Calcium/lipid-binding domain, CaLB)"/>
    <property type="match status" value="2"/>
</dbReference>
<dbReference type="CDD" id="cd08408">
    <property type="entry name" value="C2B_Synaptotagmin-14_16"/>
    <property type="match status" value="1"/>
</dbReference>
<dbReference type="AlphaFoldDB" id="A0A131ZWF1"/>
<feature type="compositionally biased region" description="Basic residues" evidence="1">
    <location>
        <begin position="173"/>
        <end position="189"/>
    </location>
</feature>
<feature type="compositionally biased region" description="Basic and acidic residues" evidence="1">
    <location>
        <begin position="193"/>
        <end position="212"/>
    </location>
</feature>
<dbReference type="PROSITE" id="PS50004">
    <property type="entry name" value="C2"/>
    <property type="match status" value="2"/>
</dbReference>
<feature type="compositionally biased region" description="Low complexity" evidence="1">
    <location>
        <begin position="154"/>
        <end position="166"/>
    </location>
</feature>
<dbReference type="InterPro" id="IPR043541">
    <property type="entry name" value="SYT14/14L/16"/>
</dbReference>
<dbReference type="EMBL" id="JXLN01003509">
    <property type="protein sequence ID" value="KPM02981.1"/>
    <property type="molecule type" value="Genomic_DNA"/>
</dbReference>
<accession>A0A131ZWF1</accession>
<dbReference type="OrthoDB" id="5978493at2759"/>
<evidence type="ECO:0000259" key="2">
    <source>
        <dbReference type="PROSITE" id="PS50004"/>
    </source>
</evidence>
<evidence type="ECO:0000313" key="4">
    <source>
        <dbReference type="Proteomes" id="UP000616769"/>
    </source>
</evidence>
<gene>
    <name evidence="3" type="ORF">QR98_0014080</name>
</gene>
<dbReference type="PANTHER" id="PTHR46129:SF2">
    <property type="entry name" value="SYNAPTOTAGMIN 14, ISOFORM D"/>
    <property type="match status" value="1"/>
</dbReference>
<dbReference type="PANTHER" id="PTHR46129">
    <property type="entry name" value="SYNAPTOTAGMIN 14, ISOFORM D"/>
    <property type="match status" value="1"/>
</dbReference>
<feature type="region of interest" description="Disordered" evidence="1">
    <location>
        <begin position="148"/>
        <end position="225"/>
    </location>
</feature>
<dbReference type="GO" id="GO:0005543">
    <property type="term" value="F:phospholipid binding"/>
    <property type="evidence" value="ECO:0007669"/>
    <property type="project" value="TreeGrafter"/>
</dbReference>
<reference evidence="3 4" key="1">
    <citation type="journal article" date="2015" name="Parasit. Vectors">
        <title>Draft genome of the scabies mite.</title>
        <authorList>
            <person name="Rider S.D.Jr."/>
            <person name="Morgan M.S."/>
            <person name="Arlian L.G."/>
        </authorList>
    </citation>
    <scope>NUCLEOTIDE SEQUENCE [LARGE SCALE GENOMIC DNA]</scope>
    <source>
        <strain evidence="3">Arlian Lab</strain>
    </source>
</reference>
<feature type="compositionally biased region" description="Basic and acidic residues" evidence="1">
    <location>
        <begin position="7"/>
        <end position="25"/>
    </location>
</feature>
<dbReference type="SMART" id="SM00239">
    <property type="entry name" value="C2"/>
    <property type="match status" value="2"/>
</dbReference>
<dbReference type="VEuPathDB" id="VectorBase:SSCA009849"/>
<name>A0A131ZWF1_SARSC</name>
<evidence type="ECO:0000256" key="1">
    <source>
        <dbReference type="SAM" id="MobiDB-lite"/>
    </source>
</evidence>
<proteinExistence type="predicted"/>
<feature type="compositionally biased region" description="Low complexity" evidence="1">
    <location>
        <begin position="214"/>
        <end position="225"/>
    </location>
</feature>
<organism evidence="3 4">
    <name type="scientific">Sarcoptes scabiei</name>
    <name type="common">Itch mite</name>
    <name type="synonym">Acarus scabiei</name>
    <dbReference type="NCBI Taxonomy" id="52283"/>
    <lineage>
        <taxon>Eukaryota</taxon>
        <taxon>Metazoa</taxon>
        <taxon>Ecdysozoa</taxon>
        <taxon>Arthropoda</taxon>
        <taxon>Chelicerata</taxon>
        <taxon>Arachnida</taxon>
        <taxon>Acari</taxon>
        <taxon>Acariformes</taxon>
        <taxon>Sarcoptiformes</taxon>
        <taxon>Astigmata</taxon>
        <taxon>Psoroptidia</taxon>
        <taxon>Sarcoptoidea</taxon>
        <taxon>Sarcoptidae</taxon>
        <taxon>Sarcoptinae</taxon>
        <taxon>Sarcoptes</taxon>
    </lineage>
</organism>
<feature type="compositionally biased region" description="Low complexity" evidence="1">
    <location>
        <begin position="108"/>
        <end position="119"/>
    </location>
</feature>
<feature type="region of interest" description="Disordered" evidence="1">
    <location>
        <begin position="108"/>
        <end position="136"/>
    </location>
</feature>
<dbReference type="Gene3D" id="2.60.40.150">
    <property type="entry name" value="C2 domain"/>
    <property type="match status" value="2"/>
</dbReference>